<dbReference type="Gene3D" id="3.30.565.10">
    <property type="entry name" value="Histidine kinase-like ATPase, C-terminal domain"/>
    <property type="match status" value="1"/>
</dbReference>
<dbReference type="EMBL" id="UINC01091556">
    <property type="protein sequence ID" value="SVC44415.1"/>
    <property type="molecule type" value="Genomic_DNA"/>
</dbReference>
<feature type="non-terminal residue" evidence="1">
    <location>
        <position position="31"/>
    </location>
</feature>
<reference evidence="1" key="1">
    <citation type="submission" date="2018-05" db="EMBL/GenBank/DDBJ databases">
        <authorList>
            <person name="Lanie J.A."/>
            <person name="Ng W.-L."/>
            <person name="Kazmierczak K.M."/>
            <person name="Andrzejewski T.M."/>
            <person name="Davidsen T.M."/>
            <person name="Wayne K.J."/>
            <person name="Tettelin H."/>
            <person name="Glass J.I."/>
            <person name="Rusch D."/>
            <person name="Podicherti R."/>
            <person name="Tsui H.-C.T."/>
            <person name="Winkler M.E."/>
        </authorList>
    </citation>
    <scope>NUCLEOTIDE SEQUENCE</scope>
</reference>
<proteinExistence type="predicted"/>
<accession>A0A382M8T5</accession>
<evidence type="ECO:0000313" key="1">
    <source>
        <dbReference type="EMBL" id="SVC44415.1"/>
    </source>
</evidence>
<dbReference type="AlphaFoldDB" id="A0A382M8T5"/>
<protein>
    <submittedName>
        <fullName evidence="1">Uncharacterized protein</fullName>
    </submittedName>
</protein>
<dbReference type="InterPro" id="IPR036890">
    <property type="entry name" value="HATPase_C_sf"/>
</dbReference>
<organism evidence="1">
    <name type="scientific">marine metagenome</name>
    <dbReference type="NCBI Taxonomy" id="408172"/>
    <lineage>
        <taxon>unclassified sequences</taxon>
        <taxon>metagenomes</taxon>
        <taxon>ecological metagenomes</taxon>
    </lineage>
</organism>
<sequence length="31" mass="3423">MGKNSGYSAKDIEVLEGLQPIRKRPGMYIGN</sequence>
<gene>
    <name evidence="1" type="ORF">METZ01_LOCUS297269</name>
</gene>
<name>A0A382M8T5_9ZZZZ</name>